<dbReference type="Proteomes" id="UP000655994">
    <property type="component" value="Unassembled WGS sequence"/>
</dbReference>
<proteinExistence type="predicted"/>
<name>A0A8I1G6U7_9GAMM</name>
<dbReference type="AlphaFoldDB" id="A0A8I1G6U7"/>
<dbReference type="RefSeq" id="WP_199493274.1">
    <property type="nucleotide sequence ID" value="NZ_JAEMOP010000009.1"/>
</dbReference>
<protein>
    <submittedName>
        <fullName evidence="3">Uncharacterized protein</fullName>
    </submittedName>
</protein>
<feature type="region of interest" description="Disordered" evidence="1">
    <location>
        <begin position="24"/>
        <end position="46"/>
    </location>
</feature>
<comment type="caution">
    <text evidence="3">The sequence shown here is derived from an EMBL/GenBank/DDBJ whole genome shotgun (WGS) entry which is preliminary data.</text>
</comment>
<dbReference type="Proteomes" id="UP000621390">
    <property type="component" value="Unassembled WGS sequence"/>
</dbReference>
<reference evidence="3 5" key="1">
    <citation type="submission" date="2020-09" db="EMBL/GenBank/DDBJ databases">
        <title>Draft Genomes of Bacterial Isolates from North Pond Shallow Sediments.</title>
        <authorList>
            <person name="Kiel Reese B."/>
            <person name="Mullis M."/>
            <person name="Weisend R.E."/>
        </authorList>
    </citation>
    <scope>NUCLEOTIDE SEQUENCE</scope>
    <source>
        <strain evidence="3">KJE-2</strain>
        <strain evidence="2 5">KJE-3</strain>
    </source>
</reference>
<gene>
    <name evidence="2" type="ORF">JHC10_00805</name>
    <name evidence="3" type="ORF">JHC11_12735</name>
</gene>
<evidence type="ECO:0000313" key="5">
    <source>
        <dbReference type="Proteomes" id="UP000655994"/>
    </source>
</evidence>
<keyword evidence="5" id="KW-1185">Reference proteome</keyword>
<evidence type="ECO:0000313" key="2">
    <source>
        <dbReference type="EMBL" id="MBJ7265472.1"/>
    </source>
</evidence>
<dbReference type="EMBL" id="JAEMOS010000002">
    <property type="protein sequence ID" value="MBJ7265472.1"/>
    <property type="molecule type" value="Genomic_DNA"/>
</dbReference>
<evidence type="ECO:0000313" key="4">
    <source>
        <dbReference type="Proteomes" id="UP000621390"/>
    </source>
</evidence>
<accession>A0A8I1G6U7</accession>
<dbReference type="EMBL" id="JAEMOP010000009">
    <property type="protein sequence ID" value="MBJ7316854.1"/>
    <property type="molecule type" value="Genomic_DNA"/>
</dbReference>
<organism evidence="3 4">
    <name type="scientific">Idiomarina abyssalis</name>
    <dbReference type="NCBI Taxonomy" id="86102"/>
    <lineage>
        <taxon>Bacteria</taxon>
        <taxon>Pseudomonadati</taxon>
        <taxon>Pseudomonadota</taxon>
        <taxon>Gammaproteobacteria</taxon>
        <taxon>Alteromonadales</taxon>
        <taxon>Idiomarinaceae</taxon>
        <taxon>Idiomarina</taxon>
    </lineage>
</organism>
<evidence type="ECO:0000256" key="1">
    <source>
        <dbReference type="SAM" id="MobiDB-lite"/>
    </source>
</evidence>
<evidence type="ECO:0000313" key="3">
    <source>
        <dbReference type="EMBL" id="MBJ7316854.1"/>
    </source>
</evidence>
<sequence>MTATAKASHNLKIVDLNSADRSAKSAGEALKERRSASHVQPPDGKLREIDNELANQIQADIREFANTLSTKYKIDIATTSRSFPGDSPLALDVTIKMSALHGLGFNRFSDALLREKGKKHGLRAKHYGVSFLVEGTEHIIKGFDENPNGKEPFVILQNPSGQVLALVSDTVKVLKQKGIL</sequence>